<name>A0AAW0GQ14_9APHY</name>
<organism evidence="1 2">
    <name type="scientific">Cerrena zonata</name>
    <dbReference type="NCBI Taxonomy" id="2478898"/>
    <lineage>
        <taxon>Eukaryota</taxon>
        <taxon>Fungi</taxon>
        <taxon>Dikarya</taxon>
        <taxon>Basidiomycota</taxon>
        <taxon>Agaricomycotina</taxon>
        <taxon>Agaricomycetes</taxon>
        <taxon>Polyporales</taxon>
        <taxon>Cerrenaceae</taxon>
        <taxon>Cerrena</taxon>
    </lineage>
</organism>
<comment type="caution">
    <text evidence="1">The sequence shown here is derived from an EMBL/GenBank/DDBJ whole genome shotgun (WGS) entry which is preliminary data.</text>
</comment>
<keyword evidence="2" id="KW-1185">Reference proteome</keyword>
<evidence type="ECO:0008006" key="3">
    <source>
        <dbReference type="Google" id="ProtNLM"/>
    </source>
</evidence>
<dbReference type="InterPro" id="IPR005197">
    <property type="entry name" value="Glyco_hydro_71"/>
</dbReference>
<dbReference type="EMBL" id="JASBNA010000005">
    <property type="protein sequence ID" value="KAK7691992.1"/>
    <property type="molecule type" value="Genomic_DNA"/>
</dbReference>
<sequence>MISIHSTKQEDITLILEYLQKFSHHQSYLKHAGGIVVSTFAGQESFFGFDSLNEAWVYVKQTIEKSISRPVQFIPSFFIDPRTYPSLSCMNGYFHWNGGWPIHLKPQSPHHEIHFPSLDSDQAHLCHLGRRTYMAAISPWFFTHYGKDSWNKNWIYRGDDHLLIRRWEYLLSIRDQVDIVQVVSWNDYGESHYISPVRGAQPNSQSWVDDCPHNSWLSINHLFIHAFKNVGAYEKTEEMTGLFHSIPHGIFTNAGMTDMSDIIWLWSRPHSKYATARNDSVGKPDNWELVSARSVTGADIEHLLTRNSFGEFSIPGSDGRFVLGGDTNLLTESHNTEVINWRIRPPSHDLSDTSFAWSS</sequence>
<accession>A0AAW0GQ14</accession>
<gene>
    <name evidence="1" type="ORF">QCA50_005397</name>
</gene>
<dbReference type="CDD" id="cd11577">
    <property type="entry name" value="GH71"/>
    <property type="match status" value="1"/>
</dbReference>
<dbReference type="Gene3D" id="3.20.20.80">
    <property type="entry name" value="Glycosidases"/>
    <property type="match status" value="1"/>
</dbReference>
<dbReference type="Pfam" id="PF03659">
    <property type="entry name" value="Glyco_hydro_71"/>
    <property type="match status" value="1"/>
</dbReference>
<protein>
    <recommendedName>
        <fullName evidence="3">Glycoside hydrolase family 71 protein</fullName>
    </recommendedName>
</protein>
<reference evidence="1 2" key="1">
    <citation type="submission" date="2022-09" db="EMBL/GenBank/DDBJ databases">
        <authorList>
            <person name="Palmer J.M."/>
        </authorList>
    </citation>
    <scope>NUCLEOTIDE SEQUENCE [LARGE SCALE GENOMIC DNA]</scope>
    <source>
        <strain evidence="1 2">DSM 7382</strain>
    </source>
</reference>
<evidence type="ECO:0000313" key="2">
    <source>
        <dbReference type="Proteomes" id="UP001385951"/>
    </source>
</evidence>
<dbReference type="AlphaFoldDB" id="A0AAW0GQ14"/>
<evidence type="ECO:0000313" key="1">
    <source>
        <dbReference type="EMBL" id="KAK7691992.1"/>
    </source>
</evidence>
<proteinExistence type="predicted"/>
<dbReference type="GO" id="GO:0051118">
    <property type="term" value="F:glucan endo-1,3-alpha-glucosidase activity"/>
    <property type="evidence" value="ECO:0007669"/>
    <property type="project" value="InterPro"/>
</dbReference>
<dbReference type="Proteomes" id="UP001385951">
    <property type="component" value="Unassembled WGS sequence"/>
</dbReference>